<dbReference type="Proteomes" id="UP000230423">
    <property type="component" value="Unassembled WGS sequence"/>
</dbReference>
<organism evidence="1 2">
    <name type="scientific">Teladorsagia circumcincta</name>
    <name type="common">Brown stomach worm</name>
    <name type="synonym">Ostertagia circumcincta</name>
    <dbReference type="NCBI Taxonomy" id="45464"/>
    <lineage>
        <taxon>Eukaryota</taxon>
        <taxon>Metazoa</taxon>
        <taxon>Ecdysozoa</taxon>
        <taxon>Nematoda</taxon>
        <taxon>Chromadorea</taxon>
        <taxon>Rhabditida</taxon>
        <taxon>Rhabditina</taxon>
        <taxon>Rhabditomorpha</taxon>
        <taxon>Strongyloidea</taxon>
        <taxon>Trichostrongylidae</taxon>
        <taxon>Teladorsagia</taxon>
    </lineage>
</organism>
<name>A0A2G9UPX4_TELCI</name>
<accession>A0A2G9UPX4</accession>
<protein>
    <submittedName>
        <fullName evidence="1">Uncharacterized protein</fullName>
    </submittedName>
</protein>
<dbReference type="EMBL" id="KZ345715">
    <property type="protein sequence ID" value="PIO72295.1"/>
    <property type="molecule type" value="Genomic_DNA"/>
</dbReference>
<evidence type="ECO:0000313" key="1">
    <source>
        <dbReference type="EMBL" id="PIO72295.1"/>
    </source>
</evidence>
<sequence length="111" mass="12516">MLNISYPYNEFTITLSAILSVVANSHAQILPIRHKLILRVFYAINGLLMECYGIGELKFYIHRTDDSIQKAIQTLLKLENKIGGSTGEFAAYRKTLKEIRADLAVVQKSAE</sequence>
<evidence type="ECO:0000313" key="2">
    <source>
        <dbReference type="Proteomes" id="UP000230423"/>
    </source>
</evidence>
<reference evidence="1 2" key="1">
    <citation type="submission" date="2015-09" db="EMBL/GenBank/DDBJ databases">
        <title>Draft genome of the parasitic nematode Teladorsagia circumcincta isolate WARC Sus (inbred).</title>
        <authorList>
            <person name="Mitreva M."/>
        </authorList>
    </citation>
    <scope>NUCLEOTIDE SEQUENCE [LARGE SCALE GENOMIC DNA]</scope>
    <source>
        <strain evidence="1 2">S</strain>
    </source>
</reference>
<proteinExistence type="predicted"/>
<dbReference type="AlphaFoldDB" id="A0A2G9UPX4"/>
<keyword evidence="2" id="KW-1185">Reference proteome</keyword>
<gene>
    <name evidence="1" type="ORF">TELCIR_05783</name>
</gene>